<dbReference type="FunFam" id="2.40.10.10:FF:000001">
    <property type="entry name" value="Periplasmic serine protease DegS"/>
    <property type="match status" value="1"/>
</dbReference>
<evidence type="ECO:0000256" key="2">
    <source>
        <dbReference type="ARBA" id="ARBA00022670"/>
    </source>
</evidence>
<keyword evidence="3" id="KW-0378">Hydrolase</keyword>
<comment type="similarity">
    <text evidence="1">Belongs to the peptidase S1C family.</text>
</comment>
<reference evidence="7 8" key="2">
    <citation type="journal article" date="2011" name="ISME J.">
        <title>RNA-seq reveals cooperative metabolic interactions between two termite-gut spirochete species in co-culture.</title>
        <authorList>
            <person name="Rosenthal A.Z."/>
            <person name="Matson E.G."/>
            <person name="Eldar A."/>
            <person name="Leadbetter J.R."/>
        </authorList>
    </citation>
    <scope>NUCLEOTIDE SEQUENCE [LARGE SCALE GENOMIC DNA]</scope>
    <source>
        <strain evidence="8">ATCC BAA-888 / DSM 13862 / ZAS-9</strain>
    </source>
</reference>
<dbReference type="KEGG" id="taz:TREAZ_3194"/>
<dbReference type="RefSeq" id="WP_015712366.1">
    <property type="nucleotide sequence ID" value="NC_015577.1"/>
</dbReference>
<dbReference type="HOGENOM" id="CLU_020120_2_0_12"/>
<dbReference type="SUPFAM" id="SSF50156">
    <property type="entry name" value="PDZ domain-like"/>
    <property type="match status" value="1"/>
</dbReference>
<dbReference type="InterPro" id="IPR001940">
    <property type="entry name" value="Peptidase_S1C"/>
</dbReference>
<keyword evidence="4" id="KW-0720">Serine protease</keyword>
<gene>
    <name evidence="7" type="ordered locus">TREAZ_3194</name>
</gene>
<keyword evidence="5" id="KW-0472">Membrane</keyword>
<dbReference type="STRING" id="545695.TREAZ_3194"/>
<dbReference type="EMBL" id="CP001841">
    <property type="protein sequence ID" value="AEF82847.1"/>
    <property type="molecule type" value="Genomic_DNA"/>
</dbReference>
<dbReference type="Pfam" id="PF13365">
    <property type="entry name" value="Trypsin_2"/>
    <property type="match status" value="1"/>
</dbReference>
<proteinExistence type="inferred from homology"/>
<keyword evidence="5" id="KW-1133">Transmembrane helix</keyword>
<dbReference type="OrthoDB" id="9758917at2"/>
<feature type="transmembrane region" description="Helical" evidence="5">
    <location>
        <begin position="9"/>
        <end position="30"/>
    </location>
</feature>
<keyword evidence="8" id="KW-1185">Reference proteome</keyword>
<dbReference type="eggNOG" id="COG0265">
    <property type="taxonomic scope" value="Bacteria"/>
</dbReference>
<dbReference type="PANTHER" id="PTHR43343:SF3">
    <property type="entry name" value="PROTEASE DO-LIKE 8, CHLOROPLASTIC"/>
    <property type="match status" value="1"/>
</dbReference>
<feature type="domain" description="PDZ" evidence="6">
    <location>
        <begin position="324"/>
        <end position="405"/>
    </location>
</feature>
<dbReference type="GO" id="GO:0006508">
    <property type="term" value="P:proteolysis"/>
    <property type="evidence" value="ECO:0007669"/>
    <property type="project" value="UniProtKB-KW"/>
</dbReference>
<dbReference type="InterPro" id="IPR009003">
    <property type="entry name" value="Peptidase_S1_PA"/>
</dbReference>
<name>F5Y9S6_LEAAZ</name>
<dbReference type="Pfam" id="PF13180">
    <property type="entry name" value="PDZ_2"/>
    <property type="match status" value="1"/>
</dbReference>
<evidence type="ECO:0000259" key="6">
    <source>
        <dbReference type="Pfam" id="PF13180"/>
    </source>
</evidence>
<dbReference type="SUPFAM" id="SSF50494">
    <property type="entry name" value="Trypsin-like serine proteases"/>
    <property type="match status" value="1"/>
</dbReference>
<evidence type="ECO:0000256" key="5">
    <source>
        <dbReference type="SAM" id="Phobius"/>
    </source>
</evidence>
<keyword evidence="5" id="KW-0812">Transmembrane</keyword>
<dbReference type="Gene3D" id="2.40.10.120">
    <property type="match status" value="1"/>
</dbReference>
<dbReference type="InParanoid" id="F5Y9S6"/>
<protein>
    <submittedName>
        <fullName evidence="7">Trypsin domain/PDZ domain protein</fullName>
    </submittedName>
</protein>
<evidence type="ECO:0000313" key="7">
    <source>
        <dbReference type="EMBL" id="AEF82847.1"/>
    </source>
</evidence>
<reference evidence="8" key="1">
    <citation type="submission" date="2009-12" db="EMBL/GenBank/DDBJ databases">
        <title>Complete sequence of Treponema azotonutricium strain ZAS-9.</title>
        <authorList>
            <person name="Tetu S.G."/>
            <person name="Matson E."/>
            <person name="Ren Q."/>
            <person name="Seshadri R."/>
            <person name="Elbourne L."/>
            <person name="Hassan K.A."/>
            <person name="Durkin A."/>
            <person name="Radune D."/>
            <person name="Mohamoud Y."/>
            <person name="Shay R."/>
            <person name="Jin S."/>
            <person name="Zhang X."/>
            <person name="Lucey K."/>
            <person name="Ballor N.R."/>
            <person name="Ottesen E."/>
            <person name="Rosenthal R."/>
            <person name="Allen A."/>
            <person name="Leadbetter J.R."/>
            <person name="Paulsen I.T."/>
        </authorList>
    </citation>
    <scope>NUCLEOTIDE SEQUENCE [LARGE SCALE GENOMIC DNA]</scope>
    <source>
        <strain evidence="8">ATCC BAA-888 / DSM 13862 / ZAS-9</strain>
    </source>
</reference>
<dbReference type="InterPro" id="IPR036034">
    <property type="entry name" value="PDZ_sf"/>
</dbReference>
<evidence type="ECO:0000313" key="8">
    <source>
        <dbReference type="Proteomes" id="UP000009222"/>
    </source>
</evidence>
<evidence type="ECO:0000256" key="1">
    <source>
        <dbReference type="ARBA" id="ARBA00010541"/>
    </source>
</evidence>
<keyword evidence="2" id="KW-0645">Protease</keyword>
<dbReference type="GO" id="GO:0004252">
    <property type="term" value="F:serine-type endopeptidase activity"/>
    <property type="evidence" value="ECO:0007669"/>
    <property type="project" value="InterPro"/>
</dbReference>
<dbReference type="Proteomes" id="UP000009222">
    <property type="component" value="Chromosome"/>
</dbReference>
<evidence type="ECO:0000256" key="3">
    <source>
        <dbReference type="ARBA" id="ARBA00022801"/>
    </source>
</evidence>
<dbReference type="InterPro" id="IPR001478">
    <property type="entry name" value="PDZ"/>
</dbReference>
<dbReference type="Gene3D" id="2.30.42.10">
    <property type="match status" value="1"/>
</dbReference>
<organism evidence="7 8">
    <name type="scientific">Leadbettera azotonutricia (strain ATCC BAA-888 / DSM 13862 / ZAS-9)</name>
    <name type="common">Treponema azotonutricium</name>
    <dbReference type="NCBI Taxonomy" id="545695"/>
    <lineage>
        <taxon>Bacteria</taxon>
        <taxon>Pseudomonadati</taxon>
        <taxon>Spirochaetota</taxon>
        <taxon>Spirochaetia</taxon>
        <taxon>Spirochaetales</taxon>
        <taxon>Breznakiellaceae</taxon>
        <taxon>Leadbettera</taxon>
    </lineage>
</organism>
<accession>F5Y9S6</accession>
<dbReference type="PRINTS" id="PR00834">
    <property type="entry name" value="PROTEASES2C"/>
</dbReference>
<dbReference type="PANTHER" id="PTHR43343">
    <property type="entry name" value="PEPTIDASE S12"/>
    <property type="match status" value="1"/>
</dbReference>
<dbReference type="AlphaFoldDB" id="F5Y9S6"/>
<evidence type="ECO:0000256" key="4">
    <source>
        <dbReference type="ARBA" id="ARBA00022825"/>
    </source>
</evidence>
<sequence length="415" mass="44167">MKLYSRRQVVFFSVLTGLIGVMLALGLGLFKFPGFGSGAGGDGAAGVSQAGQAEKAAANVPELLQSASPLKINTADQDLYTKDEWENINIYEQLNPGVVNITTETVAINWFLEPVPQEGGSGSGSIIDTRGFVLTNNHVIQNAYKVFINLSDGSQFEGTIVGTDPENDIAVLKFEPPRGTDLRTIPFGSSDGLKVGQKVLAIGNPFALERTLTVGIVSGLGRPIQISANNIIRDMIQTDASINPGNSGGPLLDTKGKMIGINTMIYSPSGGSVGIGFAVPINTAKRVVAEIIEYGKVKRGWIDATVVQIFPSLVSYAKLPVSSGLLVSRTRHSGFAERAGLRQGTEPVQYGRSVIYLGGDIITSVDGMKTNSLKDLYSALEDNKPGEIIKVEILRAGKAQTLDVILSDREEVLTR</sequence>
<dbReference type="InterPro" id="IPR051201">
    <property type="entry name" value="Chloro_Bact_Ser_Proteases"/>
</dbReference>